<evidence type="ECO:0000256" key="10">
    <source>
        <dbReference type="SAM" id="Phobius"/>
    </source>
</evidence>
<dbReference type="InterPro" id="IPR001638">
    <property type="entry name" value="Solute-binding_3/MltF_N"/>
</dbReference>
<evidence type="ECO:0000256" key="5">
    <source>
        <dbReference type="ARBA" id="ARBA00022741"/>
    </source>
</evidence>
<dbReference type="SUPFAM" id="SSF55874">
    <property type="entry name" value="ATPase domain of HSP90 chaperone/DNA topoisomerase II/histidine kinase"/>
    <property type="match status" value="1"/>
</dbReference>
<keyword evidence="10" id="KW-1133">Transmembrane helix</keyword>
<evidence type="ECO:0000313" key="13">
    <source>
        <dbReference type="Proteomes" id="UP000189674"/>
    </source>
</evidence>
<feature type="domain" description="Histidine kinase" evidence="11">
    <location>
        <begin position="720"/>
        <end position="954"/>
    </location>
</feature>
<organism evidence="12 13">
    <name type="scientific">Anaerohalosphaera lusitana</name>
    <dbReference type="NCBI Taxonomy" id="1936003"/>
    <lineage>
        <taxon>Bacteria</taxon>
        <taxon>Pseudomonadati</taxon>
        <taxon>Planctomycetota</taxon>
        <taxon>Phycisphaerae</taxon>
        <taxon>Sedimentisphaerales</taxon>
        <taxon>Anaerohalosphaeraceae</taxon>
        <taxon>Anaerohalosphaera</taxon>
    </lineage>
</organism>
<dbReference type="SUPFAM" id="SSF47384">
    <property type="entry name" value="Homodimeric domain of signal transducing histidine kinase"/>
    <property type="match status" value="1"/>
</dbReference>
<dbReference type="GO" id="GO:0005524">
    <property type="term" value="F:ATP binding"/>
    <property type="evidence" value="ECO:0007669"/>
    <property type="project" value="UniProtKB-KW"/>
</dbReference>
<dbReference type="PROSITE" id="PS50109">
    <property type="entry name" value="HIS_KIN"/>
    <property type="match status" value="1"/>
</dbReference>
<keyword evidence="7" id="KW-0067">ATP-binding</keyword>
<dbReference type="InterPro" id="IPR003594">
    <property type="entry name" value="HATPase_dom"/>
</dbReference>
<dbReference type="GO" id="GO:0030295">
    <property type="term" value="F:protein kinase activator activity"/>
    <property type="evidence" value="ECO:0007669"/>
    <property type="project" value="TreeGrafter"/>
</dbReference>
<dbReference type="Proteomes" id="UP000189674">
    <property type="component" value="Chromosome"/>
</dbReference>
<dbReference type="STRING" id="1936003.STSP2_02889"/>
<feature type="transmembrane region" description="Helical" evidence="10">
    <location>
        <begin position="338"/>
        <end position="358"/>
    </location>
</feature>
<dbReference type="Pfam" id="PF02518">
    <property type="entry name" value="HATPase_c"/>
    <property type="match status" value="1"/>
</dbReference>
<dbReference type="GO" id="GO:0000155">
    <property type="term" value="F:phosphorelay sensor kinase activity"/>
    <property type="evidence" value="ECO:0007669"/>
    <property type="project" value="InterPro"/>
</dbReference>
<dbReference type="InterPro" id="IPR005467">
    <property type="entry name" value="His_kinase_dom"/>
</dbReference>
<dbReference type="Gene3D" id="1.10.287.130">
    <property type="match status" value="1"/>
</dbReference>
<dbReference type="InterPro" id="IPR036097">
    <property type="entry name" value="HisK_dim/P_sf"/>
</dbReference>
<protein>
    <recommendedName>
        <fullName evidence="2">histidine kinase</fullName>
        <ecNumber evidence="2">2.7.13.3</ecNumber>
    </recommendedName>
</protein>
<dbReference type="FunFam" id="3.30.565.10:FF:000006">
    <property type="entry name" value="Sensor histidine kinase WalK"/>
    <property type="match status" value="1"/>
</dbReference>
<evidence type="ECO:0000256" key="6">
    <source>
        <dbReference type="ARBA" id="ARBA00022777"/>
    </source>
</evidence>
<dbReference type="SUPFAM" id="SSF53850">
    <property type="entry name" value="Periplasmic binding protein-like II"/>
    <property type="match status" value="2"/>
</dbReference>
<dbReference type="PRINTS" id="PR00344">
    <property type="entry name" value="BCTRLSENSOR"/>
</dbReference>
<dbReference type="Gene3D" id="3.40.190.10">
    <property type="entry name" value="Periplasmic binding protein-like II"/>
    <property type="match status" value="4"/>
</dbReference>
<evidence type="ECO:0000256" key="9">
    <source>
        <dbReference type="SAM" id="Coils"/>
    </source>
</evidence>
<dbReference type="GO" id="GO:0000156">
    <property type="term" value="F:phosphorelay response regulator activity"/>
    <property type="evidence" value="ECO:0007669"/>
    <property type="project" value="TreeGrafter"/>
</dbReference>
<keyword evidence="3" id="KW-0597">Phosphoprotein</keyword>
<evidence type="ECO:0000256" key="7">
    <source>
        <dbReference type="ARBA" id="ARBA00022840"/>
    </source>
</evidence>
<keyword evidence="13" id="KW-1185">Reference proteome</keyword>
<reference evidence="13" key="1">
    <citation type="submission" date="2017-02" db="EMBL/GenBank/DDBJ databases">
        <title>Comparative genomics and description of representatives of a novel lineage of planctomycetes thriving in anoxic sediments.</title>
        <authorList>
            <person name="Spring S."/>
            <person name="Bunk B."/>
            <person name="Sproer C."/>
        </authorList>
    </citation>
    <scope>NUCLEOTIDE SEQUENCE [LARGE SCALE GENOMIC DNA]</scope>
    <source>
        <strain evidence="13">ST-NAGAB-D1</strain>
    </source>
</reference>
<accession>A0A1U9NPL7</accession>
<feature type="transmembrane region" description="Helical" evidence="10">
    <location>
        <begin position="650"/>
        <end position="673"/>
    </location>
</feature>
<dbReference type="GO" id="GO:0007234">
    <property type="term" value="P:osmosensory signaling via phosphorelay pathway"/>
    <property type="evidence" value="ECO:0007669"/>
    <property type="project" value="TreeGrafter"/>
</dbReference>
<feature type="coiled-coil region" evidence="9">
    <location>
        <begin position="679"/>
        <end position="717"/>
    </location>
</feature>
<evidence type="ECO:0000256" key="1">
    <source>
        <dbReference type="ARBA" id="ARBA00000085"/>
    </source>
</evidence>
<keyword evidence="4 12" id="KW-0808">Transferase</keyword>
<dbReference type="SMART" id="SM00387">
    <property type="entry name" value="HATPase_c"/>
    <property type="match status" value="1"/>
</dbReference>
<keyword evidence="10" id="KW-0472">Membrane</keyword>
<gene>
    <name evidence="12" type="primary">cph1_9</name>
    <name evidence="12" type="ORF">STSP2_02889</name>
</gene>
<dbReference type="EMBL" id="CP019791">
    <property type="protein sequence ID" value="AQT69694.1"/>
    <property type="molecule type" value="Genomic_DNA"/>
</dbReference>
<evidence type="ECO:0000256" key="8">
    <source>
        <dbReference type="ARBA" id="ARBA00023012"/>
    </source>
</evidence>
<dbReference type="InterPro" id="IPR036890">
    <property type="entry name" value="HATPase_C_sf"/>
</dbReference>
<evidence type="ECO:0000256" key="4">
    <source>
        <dbReference type="ARBA" id="ARBA00022679"/>
    </source>
</evidence>
<name>A0A1U9NPL7_9BACT</name>
<dbReference type="SMART" id="SM00062">
    <property type="entry name" value="PBPb"/>
    <property type="match status" value="2"/>
</dbReference>
<feature type="transmembrane region" description="Helical" evidence="10">
    <location>
        <begin position="378"/>
        <end position="399"/>
    </location>
</feature>
<dbReference type="KEGG" id="alus:STSP2_02889"/>
<dbReference type="Gene3D" id="3.30.565.10">
    <property type="entry name" value="Histidine kinase-like ATPase, C-terminal domain"/>
    <property type="match status" value="1"/>
</dbReference>
<dbReference type="InterPro" id="IPR050351">
    <property type="entry name" value="BphY/WalK/GraS-like"/>
</dbReference>
<dbReference type="InterPro" id="IPR004358">
    <property type="entry name" value="Sig_transdc_His_kin-like_C"/>
</dbReference>
<dbReference type="PANTHER" id="PTHR42878">
    <property type="entry name" value="TWO-COMPONENT HISTIDINE KINASE"/>
    <property type="match status" value="1"/>
</dbReference>
<evidence type="ECO:0000259" key="11">
    <source>
        <dbReference type="PROSITE" id="PS50109"/>
    </source>
</evidence>
<keyword evidence="6" id="KW-0418">Kinase</keyword>
<dbReference type="AlphaFoldDB" id="A0A1U9NPL7"/>
<dbReference type="EC" id="2.7.13.3" evidence="2"/>
<dbReference type="Pfam" id="PF00497">
    <property type="entry name" value="SBP_bac_3"/>
    <property type="match status" value="2"/>
</dbReference>
<proteinExistence type="predicted"/>
<keyword evidence="5" id="KW-0547">Nucleotide-binding</keyword>
<dbReference type="CDD" id="cd01007">
    <property type="entry name" value="PBP2_BvgS_HisK_like"/>
    <property type="match status" value="2"/>
</dbReference>
<keyword evidence="8" id="KW-0902">Two-component regulatory system</keyword>
<keyword evidence="9" id="KW-0175">Coiled coil</keyword>
<comment type="catalytic activity">
    <reaction evidence="1">
        <text>ATP + protein L-histidine = ADP + protein N-phospho-L-histidine.</text>
        <dbReference type="EC" id="2.7.13.3"/>
    </reaction>
</comment>
<evidence type="ECO:0000313" key="12">
    <source>
        <dbReference type="EMBL" id="AQT69694.1"/>
    </source>
</evidence>
<dbReference type="PANTHER" id="PTHR42878:SF7">
    <property type="entry name" value="SENSOR HISTIDINE KINASE GLRK"/>
    <property type="match status" value="1"/>
</dbReference>
<sequence>MQGRYLRAPLAIHFGGQANLFDSERRQTKTALAATKAELSSLPERKNLLLAAQKQLLELPLNLIRFTLAVLIAIAFCAGIGGCREEQEDFLTSEERVWLEEHKNEIRVTYAPYWAPMTFTDEPGNASGYCADVFRLIEKKLGVQFERVRSETWPEALRKVRADEADVVMALATNCPSRDYLLYTESYMDTPVHVIIREEYANFFDLSEIKDIKAAVEVESAAVDLIKAKHPELELERVINTVEGMKGVAEGRYDALITDIGVATYYISKLGLDNLRSGGEVGFSYKTGIGSTIRLPMLNSILEKGLDQISPQEMDRLQKKWLGGASAEREGRARRRGLVLSSVFVFAIIVLGAIIILLRRAKARGRNGAEKAGRVIKIITGLIILVLLASAALLVFFQISEQDISLTPEEKAWLRRHDGEIRVSGEPYWAPISFIDEGGRMRGIGADVLRKIEKEFNFEFVTVVYDSWSEVLESAREKKIDVVNAINRTQKRSAYLNFTECYIRVPTIMICREGLVRRLKPEELVNYRVGVMRDSALAGYLETEFAEIDFVAVSDNVTLLSMVSFGELDVGLINSAAASYYINEMGLSNLDIVGKTGFEYELSIGCRADEPILVSIMEKGLQSISDKEMDALLDKWVYVELRPWHANKEIIIVASIAAIMILAGAATVLFWNYNLRRVVESKTAELEKELAERKKGEKEREELMRRLEAKNDEMESVIYVSSHDLRSPMVNIDGFSSEIERCFAVIKQVLEDERIPDDIRAKIDPMLEEDVPVAIGFIKNSTAKMDGLMKSLLKLSRLGRAAMEIERLDMNELIENILKGMHYQISSKGVSVEVEDLPCCWGDRAQINQVFTNLIDNAIKYLPDDREGIVKVTGWEEEHRGIYCVADNGVGISESQQQKVFEIFHRIDPDHPASGEGMGLAIVRRIVDKHGGHIWVESEEGQGSQFYVSLPHVQEPAEEAGD</sequence>
<evidence type="ECO:0000256" key="3">
    <source>
        <dbReference type="ARBA" id="ARBA00022553"/>
    </source>
</evidence>
<evidence type="ECO:0000256" key="2">
    <source>
        <dbReference type="ARBA" id="ARBA00012438"/>
    </source>
</evidence>
<keyword evidence="10" id="KW-0812">Transmembrane</keyword>